<dbReference type="AlphaFoldDB" id="A0A814W907"/>
<proteinExistence type="predicted"/>
<name>A0A814W907_9BILA</name>
<evidence type="ECO:0000313" key="1">
    <source>
        <dbReference type="EMBL" id="CAF1199066.1"/>
    </source>
</evidence>
<sequence length="112" mass="12815">MIEKLKTGEFIATVEPPSSSYGSFLEHLLHIKCVNNEYQLYHFKNCLDESNTLKNNKSLTLTDLALNSLGQSFNTNSKYDELLDKHRQHLLQSLPTNTPLKVTALLIEEENH</sequence>
<evidence type="ECO:0000313" key="2">
    <source>
        <dbReference type="Proteomes" id="UP000663864"/>
    </source>
</evidence>
<dbReference type="Proteomes" id="UP000663864">
    <property type="component" value="Unassembled WGS sequence"/>
</dbReference>
<gene>
    <name evidence="1" type="ORF">ZHD862_LOCUS22738</name>
</gene>
<reference evidence="1" key="1">
    <citation type="submission" date="2021-02" db="EMBL/GenBank/DDBJ databases">
        <authorList>
            <person name="Nowell W R."/>
        </authorList>
    </citation>
    <scope>NUCLEOTIDE SEQUENCE</scope>
</reference>
<organism evidence="1 2">
    <name type="scientific">Rotaria sordida</name>
    <dbReference type="NCBI Taxonomy" id="392033"/>
    <lineage>
        <taxon>Eukaryota</taxon>
        <taxon>Metazoa</taxon>
        <taxon>Spiralia</taxon>
        <taxon>Gnathifera</taxon>
        <taxon>Rotifera</taxon>
        <taxon>Eurotatoria</taxon>
        <taxon>Bdelloidea</taxon>
        <taxon>Philodinida</taxon>
        <taxon>Philodinidae</taxon>
        <taxon>Rotaria</taxon>
    </lineage>
</organism>
<dbReference type="EMBL" id="CAJNOT010001436">
    <property type="protein sequence ID" value="CAF1199066.1"/>
    <property type="molecule type" value="Genomic_DNA"/>
</dbReference>
<accession>A0A814W907</accession>
<comment type="caution">
    <text evidence="1">The sequence shown here is derived from an EMBL/GenBank/DDBJ whole genome shotgun (WGS) entry which is preliminary data.</text>
</comment>
<protein>
    <submittedName>
        <fullName evidence="1">Uncharacterized protein</fullName>
    </submittedName>
</protein>